<keyword evidence="1" id="KW-1133">Transmembrane helix</keyword>
<organism evidence="2 3">
    <name type="scientific">Herbiconiux moechotypicola</name>
    <dbReference type="NCBI Taxonomy" id="637393"/>
    <lineage>
        <taxon>Bacteria</taxon>
        <taxon>Bacillati</taxon>
        <taxon>Actinomycetota</taxon>
        <taxon>Actinomycetes</taxon>
        <taxon>Micrococcales</taxon>
        <taxon>Microbacteriaceae</taxon>
        <taxon>Herbiconiux</taxon>
    </lineage>
</organism>
<dbReference type="RefSeq" id="WP_259480845.1">
    <property type="nucleotide sequence ID" value="NZ_BAAAQY010000012.1"/>
</dbReference>
<sequence length="98" mass="10030">MCTWGILYGSTELAGAAIDSQDTSVISPAEELALQGRAGAVAAINLIGTALGITALVIGIRTRKTSTFSARTIIAALLAPLLCFLPSIWLLSAASTPE</sequence>
<gene>
    <name evidence="2" type="ORF">GCM10009851_35160</name>
</gene>
<evidence type="ECO:0000313" key="3">
    <source>
        <dbReference type="Proteomes" id="UP001500929"/>
    </source>
</evidence>
<feature type="transmembrane region" description="Helical" evidence="1">
    <location>
        <begin position="72"/>
        <end position="92"/>
    </location>
</feature>
<evidence type="ECO:0000313" key="2">
    <source>
        <dbReference type="EMBL" id="GAA2246664.1"/>
    </source>
</evidence>
<accession>A0ABP5R270</accession>
<reference evidence="3" key="1">
    <citation type="journal article" date="2019" name="Int. J. Syst. Evol. Microbiol.">
        <title>The Global Catalogue of Microorganisms (GCM) 10K type strain sequencing project: providing services to taxonomists for standard genome sequencing and annotation.</title>
        <authorList>
            <consortium name="The Broad Institute Genomics Platform"/>
            <consortium name="The Broad Institute Genome Sequencing Center for Infectious Disease"/>
            <person name="Wu L."/>
            <person name="Ma J."/>
        </authorList>
    </citation>
    <scope>NUCLEOTIDE SEQUENCE [LARGE SCALE GENOMIC DNA]</scope>
    <source>
        <strain evidence="3">JCM 16117</strain>
    </source>
</reference>
<keyword evidence="1" id="KW-0472">Membrane</keyword>
<dbReference type="EMBL" id="BAAAQY010000012">
    <property type="protein sequence ID" value="GAA2246664.1"/>
    <property type="molecule type" value="Genomic_DNA"/>
</dbReference>
<keyword evidence="3" id="KW-1185">Reference proteome</keyword>
<feature type="transmembrane region" description="Helical" evidence="1">
    <location>
        <begin position="38"/>
        <end position="60"/>
    </location>
</feature>
<proteinExistence type="predicted"/>
<evidence type="ECO:0000256" key="1">
    <source>
        <dbReference type="SAM" id="Phobius"/>
    </source>
</evidence>
<dbReference type="Proteomes" id="UP001500929">
    <property type="component" value="Unassembled WGS sequence"/>
</dbReference>
<protein>
    <submittedName>
        <fullName evidence="2">Uncharacterized protein</fullName>
    </submittedName>
</protein>
<keyword evidence="1" id="KW-0812">Transmembrane</keyword>
<name>A0ABP5R270_9MICO</name>
<comment type="caution">
    <text evidence="2">The sequence shown here is derived from an EMBL/GenBank/DDBJ whole genome shotgun (WGS) entry which is preliminary data.</text>
</comment>